<comment type="pathway">
    <text evidence="4">Amino-acid biosynthesis; L-proline biosynthesis; L-proline from L-glutamate 5-semialdehyde: step 1/1.</text>
</comment>
<evidence type="ECO:0000256" key="2">
    <source>
        <dbReference type="ARBA" id="ARBA00022857"/>
    </source>
</evidence>
<dbReference type="InterPro" id="IPR008927">
    <property type="entry name" value="6-PGluconate_DH-like_C_sf"/>
</dbReference>
<keyword evidence="4" id="KW-0028">Amino-acid biosynthesis</keyword>
<dbReference type="InterPro" id="IPR028939">
    <property type="entry name" value="P5C_Rdtase_cat_N"/>
</dbReference>
<keyword evidence="9" id="KW-1185">Reference proteome</keyword>
<reference evidence="8 9" key="1">
    <citation type="submission" date="2023-01" db="EMBL/GenBank/DDBJ databases">
        <title>Novel species of the genus Asticcacaulis isolated from rivers.</title>
        <authorList>
            <person name="Lu H."/>
        </authorList>
    </citation>
    <scope>NUCLEOTIDE SEQUENCE [LARGE SCALE GENOMIC DNA]</scope>
    <source>
        <strain evidence="8 9">BYS171W</strain>
    </source>
</reference>
<dbReference type="SUPFAM" id="SSF48179">
    <property type="entry name" value="6-phosphogluconate dehydrogenase C-terminal domain-like"/>
    <property type="match status" value="1"/>
</dbReference>
<dbReference type="PANTHER" id="PTHR11645:SF0">
    <property type="entry name" value="PYRROLINE-5-CARBOXYLATE REDUCTASE 3"/>
    <property type="match status" value="1"/>
</dbReference>
<dbReference type="Pfam" id="PF03807">
    <property type="entry name" value="F420_oxidored"/>
    <property type="match status" value="1"/>
</dbReference>
<gene>
    <name evidence="4 8" type="primary">proC</name>
    <name evidence="8" type="ORF">PQU92_11165</name>
</gene>
<name>A0ABT5HVG7_9CAUL</name>
<dbReference type="Proteomes" id="UP001214854">
    <property type="component" value="Unassembled WGS sequence"/>
</dbReference>
<evidence type="ECO:0000313" key="9">
    <source>
        <dbReference type="Proteomes" id="UP001214854"/>
    </source>
</evidence>
<comment type="catalytic activity">
    <reaction evidence="4">
        <text>L-proline + NADP(+) = (S)-1-pyrroline-5-carboxylate + NADPH + 2 H(+)</text>
        <dbReference type="Rhea" id="RHEA:14109"/>
        <dbReference type="ChEBI" id="CHEBI:15378"/>
        <dbReference type="ChEBI" id="CHEBI:17388"/>
        <dbReference type="ChEBI" id="CHEBI:57783"/>
        <dbReference type="ChEBI" id="CHEBI:58349"/>
        <dbReference type="ChEBI" id="CHEBI:60039"/>
        <dbReference type="EC" id="1.5.1.2"/>
    </reaction>
</comment>
<comment type="subcellular location">
    <subcellularLocation>
        <location evidence="4">Cytoplasm</location>
    </subcellularLocation>
</comment>
<dbReference type="NCBIfam" id="TIGR00112">
    <property type="entry name" value="proC"/>
    <property type="match status" value="1"/>
</dbReference>
<dbReference type="GO" id="GO:0004735">
    <property type="term" value="F:pyrroline-5-carboxylate reductase activity"/>
    <property type="evidence" value="ECO:0007669"/>
    <property type="project" value="UniProtKB-EC"/>
</dbReference>
<dbReference type="Gene3D" id="3.40.50.720">
    <property type="entry name" value="NAD(P)-binding Rossmann-like Domain"/>
    <property type="match status" value="1"/>
</dbReference>
<dbReference type="InterPro" id="IPR029036">
    <property type="entry name" value="P5CR_dimer"/>
</dbReference>
<dbReference type="HAMAP" id="MF_01925">
    <property type="entry name" value="P5C_reductase"/>
    <property type="match status" value="1"/>
</dbReference>
<feature type="domain" description="Pyrroline-5-carboxylate reductase catalytic N-terminal" evidence="6">
    <location>
        <begin position="7"/>
        <end position="99"/>
    </location>
</feature>
<dbReference type="InterPro" id="IPR036291">
    <property type="entry name" value="NAD(P)-bd_dom_sf"/>
</dbReference>
<dbReference type="SUPFAM" id="SSF51735">
    <property type="entry name" value="NAD(P)-binding Rossmann-fold domains"/>
    <property type="match status" value="1"/>
</dbReference>
<evidence type="ECO:0000256" key="4">
    <source>
        <dbReference type="HAMAP-Rule" id="MF_01925"/>
    </source>
</evidence>
<evidence type="ECO:0000259" key="7">
    <source>
        <dbReference type="Pfam" id="PF14748"/>
    </source>
</evidence>
<dbReference type="RefSeq" id="WP_272748301.1">
    <property type="nucleotide sequence ID" value="NZ_JAQQKX010000008.1"/>
</dbReference>
<dbReference type="PIRSF" id="PIRSF000193">
    <property type="entry name" value="Pyrrol-5-carb_rd"/>
    <property type="match status" value="1"/>
</dbReference>
<evidence type="ECO:0000256" key="1">
    <source>
        <dbReference type="ARBA" id="ARBA00005525"/>
    </source>
</evidence>
<proteinExistence type="inferred from homology"/>
<keyword evidence="2 4" id="KW-0521">NADP</keyword>
<comment type="function">
    <text evidence="4">Catalyzes the reduction of 1-pyrroline-5-carboxylate (PCA) to L-proline.</text>
</comment>
<feature type="domain" description="Pyrroline-5-carboxylate reductase dimerisation" evidence="7">
    <location>
        <begin position="159"/>
        <end position="265"/>
    </location>
</feature>
<dbReference type="EMBL" id="JAQQKX010000008">
    <property type="protein sequence ID" value="MDC7683840.1"/>
    <property type="molecule type" value="Genomic_DNA"/>
</dbReference>
<keyword evidence="4" id="KW-0641">Proline biosynthesis</keyword>
<evidence type="ECO:0000256" key="5">
    <source>
        <dbReference type="NCBIfam" id="TIGR00112"/>
    </source>
</evidence>
<keyword evidence="3 4" id="KW-0560">Oxidoreductase</keyword>
<dbReference type="EC" id="1.5.1.2" evidence="4 5"/>
<comment type="similarity">
    <text evidence="1 4">Belongs to the pyrroline-5-carboxylate reductase family.</text>
</comment>
<dbReference type="InterPro" id="IPR000304">
    <property type="entry name" value="Pyrroline-COOH_reductase"/>
</dbReference>
<sequence length="266" mass="26873">MLAKPILLVGAGALGSAILKGMRVAGHVAPQDVIILDLTPGEEAQKYAGLGARLNPGPEVWSEAWTVILAVKPQSWRGAAQILSGNLNTGATLVSVMAGVRTDDLSAVFAPLSVARVMPTTGVATGKGVASLFSGDGKALQAASDLFAPMASTVVLDHEGLIDAATAVSGSGPAYVYAFASALESAGLATGLTPADAKTLARATLISAVNLLDATGEEPEDLIRKVASPGGTTEAALKVLRKEGKGLDELIKAAVLAAQKRSQELG</sequence>
<dbReference type="PANTHER" id="PTHR11645">
    <property type="entry name" value="PYRROLINE-5-CARBOXYLATE REDUCTASE"/>
    <property type="match status" value="1"/>
</dbReference>
<evidence type="ECO:0000259" key="6">
    <source>
        <dbReference type="Pfam" id="PF03807"/>
    </source>
</evidence>
<protein>
    <recommendedName>
        <fullName evidence="4 5">Pyrroline-5-carboxylate reductase</fullName>
        <shortName evidence="4">P5C reductase</shortName>
        <shortName evidence="4">P5CR</shortName>
        <ecNumber evidence="4 5">1.5.1.2</ecNumber>
    </recommendedName>
    <alternativeName>
        <fullName evidence="4">PCA reductase</fullName>
    </alternativeName>
</protein>
<evidence type="ECO:0000313" key="8">
    <source>
        <dbReference type="EMBL" id="MDC7683840.1"/>
    </source>
</evidence>
<keyword evidence="4" id="KW-0963">Cytoplasm</keyword>
<accession>A0ABT5HVG7</accession>
<comment type="caution">
    <text evidence="8">The sequence shown here is derived from an EMBL/GenBank/DDBJ whole genome shotgun (WGS) entry which is preliminary data.</text>
</comment>
<dbReference type="Gene3D" id="1.10.3730.10">
    <property type="entry name" value="ProC C-terminal domain-like"/>
    <property type="match status" value="1"/>
</dbReference>
<comment type="catalytic activity">
    <reaction evidence="4">
        <text>L-proline + NAD(+) = (S)-1-pyrroline-5-carboxylate + NADH + 2 H(+)</text>
        <dbReference type="Rhea" id="RHEA:14105"/>
        <dbReference type="ChEBI" id="CHEBI:15378"/>
        <dbReference type="ChEBI" id="CHEBI:17388"/>
        <dbReference type="ChEBI" id="CHEBI:57540"/>
        <dbReference type="ChEBI" id="CHEBI:57945"/>
        <dbReference type="ChEBI" id="CHEBI:60039"/>
        <dbReference type="EC" id="1.5.1.2"/>
    </reaction>
</comment>
<evidence type="ECO:0000256" key="3">
    <source>
        <dbReference type="ARBA" id="ARBA00023002"/>
    </source>
</evidence>
<organism evidence="8 9">
    <name type="scientific">Asticcacaulis aquaticus</name>
    <dbReference type="NCBI Taxonomy" id="2984212"/>
    <lineage>
        <taxon>Bacteria</taxon>
        <taxon>Pseudomonadati</taxon>
        <taxon>Pseudomonadota</taxon>
        <taxon>Alphaproteobacteria</taxon>
        <taxon>Caulobacterales</taxon>
        <taxon>Caulobacteraceae</taxon>
        <taxon>Asticcacaulis</taxon>
    </lineage>
</organism>
<dbReference type="Pfam" id="PF14748">
    <property type="entry name" value="P5CR_dimer"/>
    <property type="match status" value="1"/>
</dbReference>